<reference evidence="5 6" key="1">
    <citation type="journal article" date="2016" name="Nat. Commun.">
        <title>Thousands of microbial genomes shed light on interconnected biogeochemical processes in an aquifer system.</title>
        <authorList>
            <person name="Anantharaman K."/>
            <person name="Brown C.T."/>
            <person name="Hug L.A."/>
            <person name="Sharon I."/>
            <person name="Castelle C.J."/>
            <person name="Probst A.J."/>
            <person name="Thomas B.C."/>
            <person name="Singh A."/>
            <person name="Wilkins M.J."/>
            <person name="Karaoz U."/>
            <person name="Brodie E.L."/>
            <person name="Williams K.H."/>
            <person name="Hubbard S.S."/>
            <person name="Banfield J.F."/>
        </authorList>
    </citation>
    <scope>NUCLEOTIDE SEQUENCE [LARGE SCALE GENOMIC DNA]</scope>
</reference>
<keyword evidence="2" id="KW-0808">Transferase</keyword>
<sequence>MRKILSIGEATMDVFVMLHEGDARVTLSHQHAELRLNFSEKIPVEQLEFDVGGNAANTAVSFARLGFSSQLYSIIGSDFLASQIRHTLEKEGVDLRYLEHYKGTTSYTTALVFRGERTLLIHHVPHQYDPPNFEPVDWVYLTSMGKSYKLAYDKALTFIKKYRPKVSFNPGSYQLKSGVKALMPYLTVTDVLFVNVEEAQHLTELSASAKIRSLCEALYDLGPKIVVITDGPKGAYTFDGSDLLFCKTFPSKVVERTGAGDAYASGVTAALLDGKDLTEAMRWGNACSAGVVGAIGPEAGLPDREKLQDSLHEHRKIVPRIIRH</sequence>
<keyword evidence="3" id="KW-0418">Kinase</keyword>
<dbReference type="Gene3D" id="3.40.1190.20">
    <property type="match status" value="1"/>
</dbReference>
<dbReference type="GO" id="GO:0016301">
    <property type="term" value="F:kinase activity"/>
    <property type="evidence" value="ECO:0007669"/>
    <property type="project" value="UniProtKB-KW"/>
</dbReference>
<evidence type="ECO:0000259" key="4">
    <source>
        <dbReference type="Pfam" id="PF00294"/>
    </source>
</evidence>
<dbReference type="InterPro" id="IPR052700">
    <property type="entry name" value="Carb_kinase_PfkB-like"/>
</dbReference>
<dbReference type="STRING" id="1797471.A3A71_03190"/>
<dbReference type="AlphaFoldDB" id="A0A1F5ECC8"/>
<evidence type="ECO:0000256" key="1">
    <source>
        <dbReference type="ARBA" id="ARBA00010688"/>
    </source>
</evidence>
<dbReference type="InterPro" id="IPR002173">
    <property type="entry name" value="Carboh/pur_kinase_PfkB_CS"/>
</dbReference>
<evidence type="ECO:0000256" key="3">
    <source>
        <dbReference type="ARBA" id="ARBA00022777"/>
    </source>
</evidence>
<name>A0A1F5ECC8_9BACT</name>
<organism evidence="5 6">
    <name type="scientific">Candidatus Berkelbacteria bacterium RIFCSPLOWO2_01_FULL_50_28</name>
    <dbReference type="NCBI Taxonomy" id="1797471"/>
    <lineage>
        <taxon>Bacteria</taxon>
        <taxon>Candidatus Berkelbacteria</taxon>
    </lineage>
</organism>
<dbReference type="Proteomes" id="UP000177481">
    <property type="component" value="Unassembled WGS sequence"/>
</dbReference>
<comment type="caution">
    <text evidence="5">The sequence shown here is derived from an EMBL/GenBank/DDBJ whole genome shotgun (WGS) entry which is preliminary data.</text>
</comment>
<evidence type="ECO:0000256" key="2">
    <source>
        <dbReference type="ARBA" id="ARBA00022679"/>
    </source>
</evidence>
<proteinExistence type="inferred from homology"/>
<accession>A0A1F5ECC8</accession>
<dbReference type="PROSITE" id="PS00583">
    <property type="entry name" value="PFKB_KINASES_1"/>
    <property type="match status" value="1"/>
</dbReference>
<evidence type="ECO:0000313" key="6">
    <source>
        <dbReference type="Proteomes" id="UP000177481"/>
    </source>
</evidence>
<dbReference type="PRINTS" id="PR00990">
    <property type="entry name" value="RIBOKINASE"/>
</dbReference>
<dbReference type="InterPro" id="IPR011611">
    <property type="entry name" value="PfkB_dom"/>
</dbReference>
<dbReference type="InterPro" id="IPR002139">
    <property type="entry name" value="Ribo/fructo_kinase"/>
</dbReference>
<dbReference type="PANTHER" id="PTHR43320:SF3">
    <property type="entry name" value="CARBOHYDRATE KINASE PFKB DOMAIN-CONTAINING PROTEIN"/>
    <property type="match status" value="1"/>
</dbReference>
<dbReference type="PANTHER" id="PTHR43320">
    <property type="entry name" value="SUGAR KINASE"/>
    <property type="match status" value="1"/>
</dbReference>
<dbReference type="Pfam" id="PF00294">
    <property type="entry name" value="PfkB"/>
    <property type="match status" value="1"/>
</dbReference>
<protein>
    <recommendedName>
        <fullName evidence="4">Carbohydrate kinase PfkB domain-containing protein</fullName>
    </recommendedName>
</protein>
<gene>
    <name evidence="5" type="ORF">A3A71_03190</name>
</gene>
<dbReference type="SUPFAM" id="SSF53613">
    <property type="entry name" value="Ribokinase-like"/>
    <property type="match status" value="1"/>
</dbReference>
<evidence type="ECO:0000313" key="5">
    <source>
        <dbReference type="EMBL" id="OGD65068.1"/>
    </source>
</evidence>
<dbReference type="EMBL" id="MEZX01000001">
    <property type="protein sequence ID" value="OGD65068.1"/>
    <property type="molecule type" value="Genomic_DNA"/>
</dbReference>
<comment type="similarity">
    <text evidence="1">Belongs to the carbohydrate kinase PfkB family.</text>
</comment>
<feature type="domain" description="Carbohydrate kinase PfkB" evidence="4">
    <location>
        <begin position="34"/>
        <end position="303"/>
    </location>
</feature>
<dbReference type="InterPro" id="IPR029056">
    <property type="entry name" value="Ribokinase-like"/>
</dbReference>